<comment type="caution">
    <text evidence="2">The sequence shown here is derived from an EMBL/GenBank/DDBJ whole genome shotgun (WGS) entry which is preliminary data.</text>
</comment>
<dbReference type="PANTHER" id="PTHR43610:SF1">
    <property type="entry name" value="N-ACETYLTRANSFERASE DOMAIN-CONTAINING PROTEIN"/>
    <property type="match status" value="1"/>
</dbReference>
<feature type="domain" description="N-acetyltransferase" evidence="1">
    <location>
        <begin position="14"/>
        <end position="153"/>
    </location>
</feature>
<dbReference type="Proteomes" id="UP000295511">
    <property type="component" value="Unassembled WGS sequence"/>
</dbReference>
<dbReference type="SUPFAM" id="SSF55729">
    <property type="entry name" value="Acyl-CoA N-acyltransferases (Nat)"/>
    <property type="match status" value="1"/>
</dbReference>
<dbReference type="InterPro" id="IPR016181">
    <property type="entry name" value="Acyl_CoA_acyltransferase"/>
</dbReference>
<evidence type="ECO:0000313" key="2">
    <source>
        <dbReference type="EMBL" id="TDF90574.1"/>
    </source>
</evidence>
<accession>A0A4R5K7U5</accession>
<protein>
    <submittedName>
        <fullName evidence="2">N-acetyltransferase</fullName>
    </submittedName>
</protein>
<evidence type="ECO:0000259" key="1">
    <source>
        <dbReference type="Pfam" id="PF13302"/>
    </source>
</evidence>
<name>A0A4R5K7U5_9MICC</name>
<dbReference type="AlphaFoldDB" id="A0A4R5K7U5"/>
<gene>
    <name evidence="2" type="ORF">E1809_22220</name>
</gene>
<keyword evidence="2" id="KW-0808">Transferase</keyword>
<dbReference type="InterPro" id="IPR000182">
    <property type="entry name" value="GNAT_dom"/>
</dbReference>
<dbReference type="Gene3D" id="3.40.630.30">
    <property type="match status" value="1"/>
</dbReference>
<dbReference type="Pfam" id="PF13302">
    <property type="entry name" value="Acetyltransf_3"/>
    <property type="match status" value="1"/>
</dbReference>
<organism evidence="2 3">
    <name type="scientific">Arthrobacter terricola</name>
    <dbReference type="NCBI Taxonomy" id="2547396"/>
    <lineage>
        <taxon>Bacteria</taxon>
        <taxon>Bacillati</taxon>
        <taxon>Actinomycetota</taxon>
        <taxon>Actinomycetes</taxon>
        <taxon>Micrococcales</taxon>
        <taxon>Micrococcaceae</taxon>
        <taxon>Arthrobacter</taxon>
    </lineage>
</organism>
<keyword evidence="3" id="KW-1185">Reference proteome</keyword>
<proteinExistence type="predicted"/>
<reference evidence="2 3" key="1">
    <citation type="submission" date="2019-03" db="EMBL/GenBank/DDBJ databases">
        <title>Whole genome sequence of Arthrobacter sp JH1-1.</title>
        <authorList>
            <person name="Trinh H.N."/>
        </authorList>
    </citation>
    <scope>NUCLEOTIDE SEQUENCE [LARGE SCALE GENOMIC DNA]</scope>
    <source>
        <strain evidence="2 3">JH1-1</strain>
    </source>
</reference>
<dbReference type="RefSeq" id="WP_133206427.1">
    <property type="nucleotide sequence ID" value="NZ_SMRU01000035.1"/>
</dbReference>
<sequence length="196" mass="22333">MTFAEPVALTGSYVTLEPLAEEHLDGLCQAVEDGQMWNTWFTRIPAPDQMMAEIHKRRALQETGTMAPWTIRRNDTGDICGMTTFCNIRADNRRLEIGSTWLAKSAQRTAVNTEAKLLQLTHAFETLDCIAVEFRTHWHNHASRAAVARLGAKQDGILRNHDLWRDGTVRDVVVFSIIDSEWKTVKLSLQQMLTRR</sequence>
<dbReference type="EMBL" id="SMRU01000035">
    <property type="protein sequence ID" value="TDF90574.1"/>
    <property type="molecule type" value="Genomic_DNA"/>
</dbReference>
<dbReference type="PANTHER" id="PTHR43610">
    <property type="entry name" value="BLL6696 PROTEIN"/>
    <property type="match status" value="1"/>
</dbReference>
<evidence type="ECO:0000313" key="3">
    <source>
        <dbReference type="Proteomes" id="UP000295511"/>
    </source>
</evidence>
<dbReference type="OrthoDB" id="9795199at2"/>
<dbReference type="GO" id="GO:0016747">
    <property type="term" value="F:acyltransferase activity, transferring groups other than amino-acyl groups"/>
    <property type="evidence" value="ECO:0007669"/>
    <property type="project" value="InterPro"/>
</dbReference>